<keyword evidence="2" id="KW-1185">Reference proteome</keyword>
<evidence type="ECO:0000313" key="2">
    <source>
        <dbReference type="Proteomes" id="UP000011185"/>
    </source>
</evidence>
<reference evidence="1 2" key="1">
    <citation type="journal article" date="2012" name="PLoS Pathog.">
        <title>The genome of the obligate intracellular parasite Trachipleistophora hominis: new insights into microsporidian genome dynamics and reductive evolution.</title>
        <authorList>
            <person name="Heinz E."/>
            <person name="Williams T.A."/>
            <person name="Nakjang S."/>
            <person name="Noel C.J."/>
            <person name="Swan D.C."/>
            <person name="Goldberg A.V."/>
            <person name="Harris S.R."/>
            <person name="Weinmaier T."/>
            <person name="Markert S."/>
            <person name="Becher D."/>
            <person name="Bernhardt J."/>
            <person name="Dagan T."/>
            <person name="Hacker C."/>
            <person name="Lucocq J.M."/>
            <person name="Schweder T."/>
            <person name="Rattei T."/>
            <person name="Hall N."/>
            <person name="Hirt R.P."/>
            <person name="Embley T.M."/>
        </authorList>
    </citation>
    <scope>NUCLEOTIDE SEQUENCE [LARGE SCALE GENOMIC DNA]</scope>
</reference>
<dbReference type="OrthoDB" id="10519227at2759"/>
<dbReference type="HOGENOM" id="CLU_3034057_0_0_1"/>
<dbReference type="Proteomes" id="UP000011185">
    <property type="component" value="Unassembled WGS sequence"/>
</dbReference>
<evidence type="ECO:0000313" key="1">
    <source>
        <dbReference type="EMBL" id="ELQ74030.1"/>
    </source>
</evidence>
<organism evidence="1 2">
    <name type="scientific">Trachipleistophora hominis</name>
    <name type="common">Microsporidian parasite</name>
    <dbReference type="NCBI Taxonomy" id="72359"/>
    <lineage>
        <taxon>Eukaryota</taxon>
        <taxon>Fungi</taxon>
        <taxon>Fungi incertae sedis</taxon>
        <taxon>Microsporidia</taxon>
        <taxon>Pleistophoridae</taxon>
        <taxon>Trachipleistophora</taxon>
    </lineage>
</organism>
<dbReference type="AlphaFoldDB" id="L7JRV2"/>
<sequence length="55" mass="6535">MREINKIELKASYDDFMKNLSELIDSNNPKADEYLDRIENAVFDILIELEENNEE</sequence>
<dbReference type="EMBL" id="JH994083">
    <property type="protein sequence ID" value="ELQ74030.1"/>
    <property type="molecule type" value="Genomic_DNA"/>
</dbReference>
<dbReference type="VEuPathDB" id="MicrosporidiaDB:THOM_3058"/>
<accession>L7JRV2</accession>
<gene>
    <name evidence="1" type="ORF">THOM_3058</name>
</gene>
<proteinExistence type="predicted"/>
<protein>
    <submittedName>
        <fullName evidence="1">Uncharacterized protein</fullName>
    </submittedName>
</protein>
<dbReference type="InParanoid" id="L7JRV2"/>
<name>L7JRV2_TRAHO</name>